<dbReference type="GO" id="GO:0004151">
    <property type="term" value="F:dihydroorotase activity"/>
    <property type="evidence" value="ECO:0007669"/>
    <property type="project" value="UniProtKB-EC"/>
</dbReference>
<dbReference type="InterPro" id="IPR011059">
    <property type="entry name" value="Metal-dep_hydrolase_composite"/>
</dbReference>
<comment type="function">
    <text evidence="2">Catalyzes the reversible cyclization of carbamoyl aspartate to dihydroorotate.</text>
</comment>
<organism evidence="7 8">
    <name type="scientific">Winogradskyella pelagia</name>
    <dbReference type="NCBI Taxonomy" id="2819984"/>
    <lineage>
        <taxon>Bacteria</taxon>
        <taxon>Pseudomonadati</taxon>
        <taxon>Bacteroidota</taxon>
        <taxon>Flavobacteriia</taxon>
        <taxon>Flavobacteriales</taxon>
        <taxon>Flavobacteriaceae</taxon>
        <taxon>Winogradskyella</taxon>
    </lineage>
</organism>
<dbReference type="Gene3D" id="2.30.40.10">
    <property type="entry name" value="Urease, subunit C, domain 1"/>
    <property type="match status" value="1"/>
</dbReference>
<dbReference type="PROSITE" id="PS00483">
    <property type="entry name" value="DIHYDROOROTASE_2"/>
    <property type="match status" value="1"/>
</dbReference>
<evidence type="ECO:0000256" key="3">
    <source>
        <dbReference type="ARBA" id="ARBA00010286"/>
    </source>
</evidence>
<protein>
    <submittedName>
        <fullName evidence="7">Dihydroorotase</fullName>
        <ecNumber evidence="7">3.5.2.3</ecNumber>
    </submittedName>
</protein>
<evidence type="ECO:0000256" key="5">
    <source>
        <dbReference type="ARBA" id="ARBA00022801"/>
    </source>
</evidence>
<dbReference type="PANTHER" id="PTHR43668">
    <property type="entry name" value="ALLANTOINASE"/>
    <property type="match status" value="1"/>
</dbReference>
<dbReference type="EMBL" id="JAGEVF010000002">
    <property type="protein sequence ID" value="MBO3115580.1"/>
    <property type="molecule type" value="Genomic_DNA"/>
</dbReference>
<dbReference type="SUPFAM" id="SSF51338">
    <property type="entry name" value="Composite domain of metallo-dependent hydrolases"/>
    <property type="match status" value="1"/>
</dbReference>
<sequence length="447" mass="50057">MNTTTLIKNAKIVNEGKILEGDILIENNIIKEIDTSISVKSADINVIDVEGNYVLPGLIDDQVHFREPGLTHKATIETESKAALAGGVTSFIEMPNTNPQTTTVEKLEEKFAIAAESSHANYSFMFGGTNDNLEQILKVDTKSVAGLKLFLGSSTGNMLVDDPQVLEKIFASTDMVISVHCEDEQTIRENLAECKAKYGDEIPMKYHPIIRSEEACYLSSSKAIELAKKTGARLHVFHLSTGKETNLFTNKIPLKDKKITSEVCIHHLWFSDEDYETKGSRIKWNPAVKTAKDRDQLWKALLDDRIDVIATDHAPHTLEEKNNPYTSAPSGGPLVQHSLVALLECYHKGKISLEKIVEKACHNPAILFDVEKRGYIREGYYADLVIADLNAPWTVNKENILYKCKWSPFEGNTFKSRITHTFVNGQLAYNNFKVLNVRAGKRLTFSR</sequence>
<reference evidence="7 8" key="1">
    <citation type="submission" date="2021-03" db="EMBL/GenBank/DDBJ databases">
        <title>Winogradskyella sp. nov., isolated from costal sediment.</title>
        <authorList>
            <person name="Gao C."/>
        </authorList>
    </citation>
    <scope>NUCLEOTIDE SEQUENCE [LARGE SCALE GENOMIC DNA]</scope>
    <source>
        <strain evidence="7 8">DF17</strain>
    </source>
</reference>
<evidence type="ECO:0000256" key="2">
    <source>
        <dbReference type="ARBA" id="ARBA00002368"/>
    </source>
</evidence>
<dbReference type="Proteomes" id="UP000676776">
    <property type="component" value="Unassembled WGS sequence"/>
</dbReference>
<evidence type="ECO:0000313" key="8">
    <source>
        <dbReference type="Proteomes" id="UP000676776"/>
    </source>
</evidence>
<dbReference type="CDD" id="cd01318">
    <property type="entry name" value="DHOase_IIb"/>
    <property type="match status" value="1"/>
</dbReference>
<comment type="similarity">
    <text evidence="3">Belongs to the metallo-dependent hydrolases superfamily. DHOase family. Class I DHOase subfamily.</text>
</comment>
<keyword evidence="4" id="KW-0479">Metal-binding</keyword>
<keyword evidence="8" id="KW-1185">Reference proteome</keyword>
<evidence type="ECO:0000313" key="7">
    <source>
        <dbReference type="EMBL" id="MBO3115580.1"/>
    </source>
</evidence>
<dbReference type="NCBIfam" id="NF006688">
    <property type="entry name" value="PRK09236.1"/>
    <property type="match status" value="1"/>
</dbReference>
<accession>A0ABS3SYK4</accession>
<dbReference type="PANTHER" id="PTHR43668:SF4">
    <property type="entry name" value="ALLANTOINASE"/>
    <property type="match status" value="1"/>
</dbReference>
<dbReference type="Gene3D" id="3.20.20.140">
    <property type="entry name" value="Metal-dependent hydrolases"/>
    <property type="match status" value="1"/>
</dbReference>
<dbReference type="RefSeq" id="WP_208152361.1">
    <property type="nucleotide sequence ID" value="NZ_JAGEVF010000002.1"/>
</dbReference>
<gene>
    <name evidence="7" type="ORF">J4050_02410</name>
</gene>
<comment type="cofactor">
    <cofactor evidence="1">
        <name>Zn(2+)</name>
        <dbReference type="ChEBI" id="CHEBI:29105"/>
    </cofactor>
</comment>
<dbReference type="Pfam" id="PF01979">
    <property type="entry name" value="Amidohydro_1"/>
    <property type="match status" value="1"/>
</dbReference>
<dbReference type="InterPro" id="IPR006680">
    <property type="entry name" value="Amidohydro-rel"/>
</dbReference>
<dbReference type="EC" id="3.5.2.3" evidence="7"/>
<name>A0ABS3SYK4_9FLAO</name>
<dbReference type="InterPro" id="IPR050138">
    <property type="entry name" value="DHOase/Allantoinase_Hydrolase"/>
</dbReference>
<evidence type="ECO:0000259" key="6">
    <source>
        <dbReference type="Pfam" id="PF01979"/>
    </source>
</evidence>
<feature type="domain" description="Amidohydrolase-related" evidence="6">
    <location>
        <begin position="53"/>
        <end position="427"/>
    </location>
</feature>
<comment type="caution">
    <text evidence="7">The sequence shown here is derived from an EMBL/GenBank/DDBJ whole genome shotgun (WGS) entry which is preliminary data.</text>
</comment>
<evidence type="ECO:0000256" key="1">
    <source>
        <dbReference type="ARBA" id="ARBA00001947"/>
    </source>
</evidence>
<proteinExistence type="inferred from homology"/>
<evidence type="ECO:0000256" key="4">
    <source>
        <dbReference type="ARBA" id="ARBA00022723"/>
    </source>
</evidence>
<dbReference type="InterPro" id="IPR032466">
    <property type="entry name" value="Metal_Hydrolase"/>
</dbReference>
<dbReference type="NCBIfam" id="TIGR00857">
    <property type="entry name" value="pyrC_multi"/>
    <property type="match status" value="1"/>
</dbReference>
<dbReference type="SUPFAM" id="SSF51556">
    <property type="entry name" value="Metallo-dependent hydrolases"/>
    <property type="match status" value="1"/>
</dbReference>
<dbReference type="InterPro" id="IPR002195">
    <property type="entry name" value="Dihydroorotase_CS"/>
</dbReference>
<keyword evidence="5 7" id="KW-0378">Hydrolase</keyword>